<sequence length="251" mass="28539">MKGKVRLHISQNTATQTQPPHLAFQSTKAPLHDSPNELPCFSSVLWLRFPCHPFPVRSFSTHLSLPWSTFPSAVGKYFGFTFMSFGYLATSFNGSGTEQLVILCWASDDNCTKTSRLLRISTTRWTRPLHGRTRDIPLSFPVNRKSHCSHCSVRHNVLERNDGQVQPRLLLPFGAYRPGSLKNLLFSCRQAAPIPLPEPCTLFLSCYNSRWSKEDVDNYLVTASDCYILNPKAMKLSEDREFESLWDRGPV</sequence>
<reference evidence="1" key="1">
    <citation type="submission" date="2020-11" db="EMBL/GenBank/DDBJ databases">
        <authorList>
            <consortium name="DOE Joint Genome Institute"/>
            <person name="Ahrendt S."/>
            <person name="Riley R."/>
            <person name="Andreopoulos W."/>
            <person name="LaButti K."/>
            <person name="Pangilinan J."/>
            <person name="Ruiz-duenas F.J."/>
            <person name="Barrasa J.M."/>
            <person name="Sanchez-Garcia M."/>
            <person name="Camarero S."/>
            <person name="Miyauchi S."/>
            <person name="Serrano A."/>
            <person name="Linde D."/>
            <person name="Babiker R."/>
            <person name="Drula E."/>
            <person name="Ayuso-Fernandez I."/>
            <person name="Pacheco R."/>
            <person name="Padilla G."/>
            <person name="Ferreira P."/>
            <person name="Barriuso J."/>
            <person name="Kellner H."/>
            <person name="Castanera R."/>
            <person name="Alfaro M."/>
            <person name="Ramirez L."/>
            <person name="Pisabarro A.G."/>
            <person name="Kuo A."/>
            <person name="Tritt A."/>
            <person name="Lipzen A."/>
            <person name="He G."/>
            <person name="Yan M."/>
            <person name="Ng V."/>
            <person name="Cullen D."/>
            <person name="Martin F."/>
            <person name="Rosso M.-N."/>
            <person name="Henrissat B."/>
            <person name="Hibbett D."/>
            <person name="Martinez A.T."/>
            <person name="Grigoriev I.V."/>
        </authorList>
    </citation>
    <scope>NUCLEOTIDE SEQUENCE</scope>
    <source>
        <strain evidence="1">AH 44721</strain>
    </source>
</reference>
<dbReference type="Proteomes" id="UP000724874">
    <property type="component" value="Unassembled WGS sequence"/>
</dbReference>
<comment type="caution">
    <text evidence="1">The sequence shown here is derived from an EMBL/GenBank/DDBJ whole genome shotgun (WGS) entry which is preliminary data.</text>
</comment>
<organism evidence="1 2">
    <name type="scientific">Gymnopilus junonius</name>
    <name type="common">Spectacular rustgill mushroom</name>
    <name type="synonym">Gymnopilus spectabilis subsp. junonius</name>
    <dbReference type="NCBI Taxonomy" id="109634"/>
    <lineage>
        <taxon>Eukaryota</taxon>
        <taxon>Fungi</taxon>
        <taxon>Dikarya</taxon>
        <taxon>Basidiomycota</taxon>
        <taxon>Agaricomycotina</taxon>
        <taxon>Agaricomycetes</taxon>
        <taxon>Agaricomycetidae</taxon>
        <taxon>Agaricales</taxon>
        <taxon>Agaricineae</taxon>
        <taxon>Hymenogastraceae</taxon>
        <taxon>Gymnopilus</taxon>
    </lineage>
</organism>
<accession>A0A9P5NBG3</accession>
<dbReference type="AlphaFoldDB" id="A0A9P5NBG3"/>
<evidence type="ECO:0000313" key="1">
    <source>
        <dbReference type="EMBL" id="KAF8873794.1"/>
    </source>
</evidence>
<protein>
    <submittedName>
        <fullName evidence="1">Uncharacterized protein</fullName>
    </submittedName>
</protein>
<dbReference type="EMBL" id="JADNYJ010000228">
    <property type="protein sequence ID" value="KAF8873794.1"/>
    <property type="molecule type" value="Genomic_DNA"/>
</dbReference>
<evidence type="ECO:0000313" key="2">
    <source>
        <dbReference type="Proteomes" id="UP000724874"/>
    </source>
</evidence>
<name>A0A9P5NBG3_GYMJU</name>
<keyword evidence="2" id="KW-1185">Reference proteome</keyword>
<proteinExistence type="predicted"/>
<gene>
    <name evidence="1" type="ORF">CPB84DRAFT_608068</name>
</gene>